<accession>A0A1X0NDF9</accession>
<dbReference type="Proteomes" id="UP000192257">
    <property type="component" value="Unassembled WGS sequence"/>
</dbReference>
<keyword evidence="2" id="KW-1185">Reference proteome</keyword>
<evidence type="ECO:0000313" key="2">
    <source>
        <dbReference type="Proteomes" id="UP000192257"/>
    </source>
</evidence>
<dbReference type="EMBL" id="NBCO01000183">
    <property type="protein sequence ID" value="ORC80082.1"/>
    <property type="molecule type" value="Genomic_DNA"/>
</dbReference>
<evidence type="ECO:0008006" key="3">
    <source>
        <dbReference type="Google" id="ProtNLM"/>
    </source>
</evidence>
<dbReference type="VEuPathDB" id="TriTrypDB:TM35_001831020"/>
<sequence>MLPTTETWRQCAVMLSNASEQALHTAAATALAVLETGNTRVNELAVVASSNSDSDSGATVLLDTLLTSAMLFIFRQFCAEGVEDTQTARQFLLSHEVHIAPQAVDVIVEIWAVNRRRVVSLVRCRAVKDFCNSTSGNSSMLPKFIASRARVIAAKGDISTTTTTTVITANTSTAPTETMKLSDSACCVESLLLFPATSTHPDGVEVNVNCEEAYSFFCELDKINAKLDVLLGH</sequence>
<protein>
    <recommendedName>
        <fullName evidence="3">COMM domain-containing protein</fullName>
    </recommendedName>
</protein>
<organism evidence="1 2">
    <name type="scientific">Trypanosoma theileri</name>
    <dbReference type="NCBI Taxonomy" id="67003"/>
    <lineage>
        <taxon>Eukaryota</taxon>
        <taxon>Discoba</taxon>
        <taxon>Euglenozoa</taxon>
        <taxon>Kinetoplastea</taxon>
        <taxon>Metakinetoplastina</taxon>
        <taxon>Trypanosomatida</taxon>
        <taxon>Trypanosomatidae</taxon>
        <taxon>Trypanosoma</taxon>
    </lineage>
</organism>
<reference evidence="1 2" key="1">
    <citation type="submission" date="2017-03" db="EMBL/GenBank/DDBJ databases">
        <title>An alternative strategy for trypanosome survival in the mammalian bloodstream revealed through genome and transcriptome analysis of the ubiquitous bovine parasite Trypanosoma (Megatrypanum) theileri.</title>
        <authorList>
            <person name="Kelly S."/>
            <person name="Ivens A."/>
            <person name="Mott A."/>
            <person name="O'Neill E."/>
            <person name="Emms D."/>
            <person name="Macleod O."/>
            <person name="Voorheis P."/>
            <person name="Matthews J."/>
            <person name="Matthews K."/>
            <person name="Carrington M."/>
        </authorList>
    </citation>
    <scope>NUCLEOTIDE SEQUENCE [LARGE SCALE GENOMIC DNA]</scope>
    <source>
        <strain evidence="1">Edinburgh</strain>
    </source>
</reference>
<name>A0A1X0NDF9_9TRYP</name>
<comment type="caution">
    <text evidence="1">The sequence shown here is derived from an EMBL/GenBank/DDBJ whole genome shotgun (WGS) entry which is preliminary data.</text>
</comment>
<proteinExistence type="predicted"/>
<evidence type="ECO:0000313" key="1">
    <source>
        <dbReference type="EMBL" id="ORC80082.1"/>
    </source>
</evidence>
<dbReference type="AlphaFoldDB" id="A0A1X0NDF9"/>
<dbReference type="OrthoDB" id="240495at2759"/>
<dbReference type="GeneID" id="39991760"/>
<dbReference type="RefSeq" id="XP_028876727.1">
    <property type="nucleotide sequence ID" value="XM_029031980.1"/>
</dbReference>
<gene>
    <name evidence="1" type="ORF">TM35_001831020</name>
</gene>